<keyword evidence="1" id="KW-0812">Transmembrane</keyword>
<comment type="caution">
    <text evidence="2">The sequence shown here is derived from an EMBL/GenBank/DDBJ whole genome shotgun (WGS) entry which is preliminary data.</text>
</comment>
<gene>
    <name evidence="2" type="ORF">LGQ90_11125</name>
</gene>
<name>A0A9X1LK28_9FLAO</name>
<dbReference type="Proteomes" id="UP001139414">
    <property type="component" value="Unassembled WGS sequence"/>
</dbReference>
<keyword evidence="1" id="KW-1133">Transmembrane helix</keyword>
<organism evidence="2 3">
    <name type="scientific">Christiangramia sediminis</name>
    <dbReference type="NCBI Taxonomy" id="2881336"/>
    <lineage>
        <taxon>Bacteria</taxon>
        <taxon>Pseudomonadati</taxon>
        <taxon>Bacteroidota</taxon>
        <taxon>Flavobacteriia</taxon>
        <taxon>Flavobacteriales</taxon>
        <taxon>Flavobacteriaceae</taxon>
        <taxon>Christiangramia</taxon>
    </lineage>
</organism>
<keyword evidence="1" id="KW-0472">Membrane</keyword>
<evidence type="ECO:0000313" key="2">
    <source>
        <dbReference type="EMBL" id="MCB7481814.1"/>
    </source>
</evidence>
<sequence length="144" mass="16019">MKAKNRKVKKPIKLIFIMVIAGSIGLTFGYGVGQGVSANNKLVNSIETKLQQNCNCEIVNSDVNAVGIQFSMEDGFSNSQAGFVLENCIFSNSVETEAIRLNNILQKEIENYNSMDLISFHFKNSEQSQTVKFREGCILESEKI</sequence>
<evidence type="ECO:0000256" key="1">
    <source>
        <dbReference type="SAM" id="Phobius"/>
    </source>
</evidence>
<feature type="transmembrane region" description="Helical" evidence="1">
    <location>
        <begin position="12"/>
        <end position="32"/>
    </location>
</feature>
<dbReference type="RefSeq" id="WP_229341108.1">
    <property type="nucleotide sequence ID" value="NZ_JAJBZG010000005.1"/>
</dbReference>
<evidence type="ECO:0000313" key="3">
    <source>
        <dbReference type="Proteomes" id="UP001139414"/>
    </source>
</evidence>
<dbReference type="AlphaFoldDB" id="A0A9X1LK28"/>
<proteinExistence type="predicted"/>
<accession>A0A9X1LK28</accession>
<reference evidence="2" key="1">
    <citation type="submission" date="2021-10" db="EMBL/GenBank/DDBJ databases">
        <title>Gramella sp. ASW11-100T, isolated from marine sediment.</title>
        <authorList>
            <person name="Xia C."/>
        </authorList>
    </citation>
    <scope>NUCLEOTIDE SEQUENCE</scope>
    <source>
        <strain evidence="2">ASW11-100</strain>
    </source>
</reference>
<keyword evidence="3" id="KW-1185">Reference proteome</keyword>
<dbReference type="EMBL" id="JAJBZG010000005">
    <property type="protein sequence ID" value="MCB7481814.1"/>
    <property type="molecule type" value="Genomic_DNA"/>
</dbReference>
<protein>
    <submittedName>
        <fullName evidence="2">Uncharacterized protein</fullName>
    </submittedName>
</protein>